<feature type="region of interest" description="Disordered" evidence="2">
    <location>
        <begin position="1"/>
        <end position="39"/>
    </location>
</feature>
<protein>
    <submittedName>
        <fullName evidence="5">LOB domain-containing protein 15-like</fullName>
    </submittedName>
</protein>
<gene>
    <name evidence="5" type="primary">LOC111447177</name>
</gene>
<dbReference type="PROSITE" id="PS50891">
    <property type="entry name" value="LOB"/>
    <property type="match status" value="1"/>
</dbReference>
<proteinExistence type="inferred from homology"/>
<dbReference type="GeneID" id="111447177"/>
<sequence length="201" mass="22165">MPAECPNKDGERSEVLGKKRKRAVSSNIPPRHTLHGPPRTLNTITPCAACKLLRRRCGQQCPFAPYFSPHEPHKFASVHKVFGASNVSKMLKEVPKNERDNTTNSLIYEANVRLRDPVYGCMGAISCLQHQVQALQATLTAVRAEILRCKYRQGNMVSIAVQPPPPPPPELPPPPHQDASSSSSTLYNRPTVAADSSFFAF</sequence>
<reference evidence="5" key="1">
    <citation type="submission" date="2025-08" db="UniProtKB">
        <authorList>
            <consortium name="RefSeq"/>
        </authorList>
    </citation>
    <scope>IDENTIFICATION</scope>
    <source>
        <tissue evidence="5">Young leaves</tissue>
    </source>
</reference>
<feature type="domain" description="LOB" evidence="3">
    <location>
        <begin position="45"/>
        <end position="146"/>
    </location>
</feature>
<organism evidence="4 5">
    <name type="scientific">Cucurbita moschata</name>
    <name type="common">Winter crookneck squash</name>
    <name type="synonym">Cucurbita pepo var. moschata</name>
    <dbReference type="NCBI Taxonomy" id="3662"/>
    <lineage>
        <taxon>Eukaryota</taxon>
        <taxon>Viridiplantae</taxon>
        <taxon>Streptophyta</taxon>
        <taxon>Embryophyta</taxon>
        <taxon>Tracheophyta</taxon>
        <taxon>Spermatophyta</taxon>
        <taxon>Magnoliopsida</taxon>
        <taxon>eudicotyledons</taxon>
        <taxon>Gunneridae</taxon>
        <taxon>Pentapetalae</taxon>
        <taxon>rosids</taxon>
        <taxon>fabids</taxon>
        <taxon>Cucurbitales</taxon>
        <taxon>Cucurbitaceae</taxon>
        <taxon>Cucurbiteae</taxon>
        <taxon>Cucurbita</taxon>
    </lineage>
</organism>
<dbReference type="PANTHER" id="PTHR31301">
    <property type="entry name" value="LOB DOMAIN-CONTAINING PROTEIN 4-RELATED"/>
    <property type="match status" value="1"/>
</dbReference>
<evidence type="ECO:0000313" key="5">
    <source>
        <dbReference type="RefSeq" id="XP_022941970.1"/>
    </source>
</evidence>
<dbReference type="KEGG" id="cmos:111447177"/>
<evidence type="ECO:0000313" key="4">
    <source>
        <dbReference type="Proteomes" id="UP000504609"/>
    </source>
</evidence>
<dbReference type="PANTHER" id="PTHR31301:SF87">
    <property type="entry name" value="LOB DOMAIN-CONTAINING PROTEIN 15"/>
    <property type="match status" value="1"/>
</dbReference>
<feature type="compositionally biased region" description="Pro residues" evidence="2">
    <location>
        <begin position="162"/>
        <end position="176"/>
    </location>
</feature>
<dbReference type="RefSeq" id="XP_022941970.1">
    <property type="nucleotide sequence ID" value="XM_023086202.1"/>
</dbReference>
<evidence type="ECO:0000259" key="3">
    <source>
        <dbReference type="PROSITE" id="PS50891"/>
    </source>
</evidence>
<feature type="region of interest" description="Disordered" evidence="2">
    <location>
        <begin position="158"/>
        <end position="188"/>
    </location>
</feature>
<dbReference type="InterPro" id="IPR004883">
    <property type="entry name" value="LOB"/>
</dbReference>
<comment type="similarity">
    <text evidence="1">Belongs to the LOB domain-containing protein family.</text>
</comment>
<dbReference type="AlphaFoldDB" id="A0A6J1FVA7"/>
<name>A0A6J1FVA7_CUCMO</name>
<accession>A0A6J1FVA7</accession>
<feature type="compositionally biased region" description="Polar residues" evidence="2">
    <location>
        <begin position="178"/>
        <end position="188"/>
    </location>
</feature>
<evidence type="ECO:0000256" key="1">
    <source>
        <dbReference type="ARBA" id="ARBA00005474"/>
    </source>
</evidence>
<dbReference type="Proteomes" id="UP000504609">
    <property type="component" value="Unplaced"/>
</dbReference>
<evidence type="ECO:0000256" key="2">
    <source>
        <dbReference type="SAM" id="MobiDB-lite"/>
    </source>
</evidence>
<dbReference type="Pfam" id="PF03195">
    <property type="entry name" value="LOB"/>
    <property type="match status" value="1"/>
</dbReference>
<keyword evidence="4" id="KW-1185">Reference proteome</keyword>
<feature type="compositionally biased region" description="Basic and acidic residues" evidence="2">
    <location>
        <begin position="1"/>
        <end position="17"/>
    </location>
</feature>